<dbReference type="OrthoDB" id="3256296at2759"/>
<dbReference type="Pfam" id="PF20231">
    <property type="entry name" value="DUF6589"/>
    <property type="match status" value="1"/>
</dbReference>
<dbReference type="InterPro" id="IPR046496">
    <property type="entry name" value="DUF6589"/>
</dbReference>
<dbReference type="Proteomes" id="UP000320762">
    <property type="component" value="Unassembled WGS sequence"/>
</dbReference>
<keyword evidence="4" id="KW-1185">Reference proteome</keyword>
<feature type="compositionally biased region" description="Basic and acidic residues" evidence="1">
    <location>
        <begin position="955"/>
        <end position="964"/>
    </location>
</feature>
<organism evidence="3 4">
    <name type="scientific">Schizophyllum amplum</name>
    <dbReference type="NCBI Taxonomy" id="97359"/>
    <lineage>
        <taxon>Eukaryota</taxon>
        <taxon>Fungi</taxon>
        <taxon>Dikarya</taxon>
        <taxon>Basidiomycota</taxon>
        <taxon>Agaricomycotina</taxon>
        <taxon>Agaricomycetes</taxon>
        <taxon>Agaricomycetidae</taxon>
        <taxon>Agaricales</taxon>
        <taxon>Schizophyllaceae</taxon>
        <taxon>Schizophyllum</taxon>
    </lineage>
</organism>
<feature type="domain" description="DUF6589" evidence="2">
    <location>
        <begin position="337"/>
        <end position="810"/>
    </location>
</feature>
<dbReference type="AlphaFoldDB" id="A0A550BZN2"/>
<reference evidence="3 4" key="1">
    <citation type="journal article" date="2019" name="New Phytol.">
        <title>Comparative genomics reveals unique wood-decay strategies and fruiting body development in the Schizophyllaceae.</title>
        <authorList>
            <person name="Almasi E."/>
            <person name="Sahu N."/>
            <person name="Krizsan K."/>
            <person name="Balint B."/>
            <person name="Kovacs G.M."/>
            <person name="Kiss B."/>
            <person name="Cseklye J."/>
            <person name="Drula E."/>
            <person name="Henrissat B."/>
            <person name="Nagy I."/>
            <person name="Chovatia M."/>
            <person name="Adam C."/>
            <person name="LaButti K."/>
            <person name="Lipzen A."/>
            <person name="Riley R."/>
            <person name="Grigoriev I.V."/>
            <person name="Nagy L.G."/>
        </authorList>
    </citation>
    <scope>NUCLEOTIDE SEQUENCE [LARGE SCALE GENOMIC DNA]</scope>
    <source>
        <strain evidence="3 4">NL-1724</strain>
    </source>
</reference>
<protein>
    <recommendedName>
        <fullName evidence="2">DUF6589 domain-containing protein</fullName>
    </recommendedName>
</protein>
<name>A0A550BZN2_9AGAR</name>
<feature type="compositionally biased region" description="Acidic residues" evidence="1">
    <location>
        <begin position="965"/>
        <end position="974"/>
    </location>
</feature>
<sequence>MLSKNLKQRVELLAGRGDVVAQSFLSLQPSKAAVDIDVDVEDADTSKPPFRRAYRTLQQKLDLLWWFISEVLYWSYGEMLYHTAHGAGPGMASHTQYDKLSRFFRGHDTHFAPSKIIKLWFSHAYGSSRVAGKHDLYALSPEYSEIKGPMRAALTAFAAQVTVEKLERDAEAGIKPANSLHSQPGEVLAVRKKRRPIDNVATNIISTMMFRRSNRANLLPVASGILHFGCLAAFDIHRFNSRVGNTPCYNTLIKTLGRLAEDSAAAARAYGEDPQKLNIIRLDNVHNYHLNRDLRIGRENKLLTGIFGVLYEAEDYVNASVSSFSIDEKRHHVDAGKRAEVTVDMLHNLVDFKHINTVLALQWVQVLVDYIPELAHLSKGVQGLYKQHAAKDPLPVRQTKIHPLACCSKNEMYYTELRDAYGDILEQIGQTRDHHDNNLVVAGGDGFMVQKTHEMQEMLQHEENVIDKLENLLPTLKGWHQRFTSNNEHIDTHYGEPLTSDYSTLGHSATRLGRRRPADLKKFDYAQGSQLMYLVLDARMLDCWRLCFRTEDIFEFFAVCKAAGLLPSVDGLFTQAKQLTRAYMSLREHETVLSGEGIERLIIPVGEEWDSIVEDDSSKDFGMLNGGKRAVHTGSQRTTTRKAAKAKKTKAEPEGSQYSGDLALANSRTFMRIAALSRESMIATAAGDPGRVYEVTKCQLFQFAGSSCTNYTEYLLETIISLEYESSPEMKTALLRLSLVNLTGKANHFCEGDLLQEYFNRLLDAVAQHKGVDYSDPFLRNIWSRNVLHVAQLRTEWVEGVGLGKRSARHSDPTTKAEIRTLLALYRGHQLHVYRAGRVLDGATDRDRVNKGVENLKKTRLTKYIGRTSRKRGLARRLAKSAESRGSGQGLPGVPTAAAEESSDEEGGMTGNAPLRDEDEGGQSVLGVAFAALDSEGRVHLRRVDFQQEATAVVERLEEERQLSLEDDDDEEENTPGTDEALPSFDDPMLDKTDDETA</sequence>
<feature type="region of interest" description="Disordered" evidence="1">
    <location>
        <begin position="630"/>
        <end position="657"/>
    </location>
</feature>
<feature type="compositionally biased region" description="Basic residues" evidence="1">
    <location>
        <begin position="639"/>
        <end position="648"/>
    </location>
</feature>
<feature type="region of interest" description="Disordered" evidence="1">
    <location>
        <begin position="955"/>
        <end position="998"/>
    </location>
</feature>
<evidence type="ECO:0000313" key="3">
    <source>
        <dbReference type="EMBL" id="TRM57978.1"/>
    </source>
</evidence>
<proteinExistence type="predicted"/>
<dbReference type="EMBL" id="VDMD01000040">
    <property type="protein sequence ID" value="TRM57978.1"/>
    <property type="molecule type" value="Genomic_DNA"/>
</dbReference>
<gene>
    <name evidence="3" type="ORF">BD626DRAFT_550857</name>
</gene>
<dbReference type="STRING" id="97359.A0A550BZN2"/>
<comment type="caution">
    <text evidence="3">The sequence shown here is derived from an EMBL/GenBank/DDBJ whole genome shotgun (WGS) entry which is preliminary data.</text>
</comment>
<accession>A0A550BZN2</accession>
<feature type="region of interest" description="Disordered" evidence="1">
    <location>
        <begin position="869"/>
        <end position="920"/>
    </location>
</feature>
<evidence type="ECO:0000313" key="4">
    <source>
        <dbReference type="Proteomes" id="UP000320762"/>
    </source>
</evidence>
<feature type="compositionally biased region" description="Basic residues" evidence="1">
    <location>
        <begin position="869"/>
        <end position="879"/>
    </location>
</feature>
<evidence type="ECO:0000256" key="1">
    <source>
        <dbReference type="SAM" id="MobiDB-lite"/>
    </source>
</evidence>
<evidence type="ECO:0000259" key="2">
    <source>
        <dbReference type="Pfam" id="PF20231"/>
    </source>
</evidence>